<evidence type="ECO:0000313" key="3">
    <source>
        <dbReference type="Proteomes" id="UP000317369"/>
    </source>
</evidence>
<dbReference type="Proteomes" id="UP000317369">
    <property type="component" value="Chromosome"/>
</dbReference>
<evidence type="ECO:0000313" key="2">
    <source>
        <dbReference type="EMBL" id="QDU32211.1"/>
    </source>
</evidence>
<dbReference type="OrthoDB" id="4330189at2"/>
<sequence>MVVQQQQSKQKRMMPLHYVNNKSMSEYLGVSTRTLYQLRRRGKDPMPSFMLGSRVFYILHDVDEWIKRQRENTATITKNKKVQEV</sequence>
<feature type="domain" description="Helix-turn-helix" evidence="1">
    <location>
        <begin position="24"/>
        <end position="70"/>
    </location>
</feature>
<gene>
    <name evidence="2" type="ORF">KS4_02400</name>
</gene>
<dbReference type="EMBL" id="CP036425">
    <property type="protein sequence ID" value="QDU32211.1"/>
    <property type="molecule type" value="Genomic_DNA"/>
</dbReference>
<dbReference type="Pfam" id="PF12728">
    <property type="entry name" value="HTH_17"/>
    <property type="match status" value="1"/>
</dbReference>
<dbReference type="AlphaFoldDB" id="A0A517YPS1"/>
<dbReference type="Gene3D" id="1.10.10.10">
    <property type="entry name" value="Winged helix-like DNA-binding domain superfamily/Winged helix DNA-binding domain"/>
    <property type="match status" value="1"/>
</dbReference>
<proteinExistence type="predicted"/>
<keyword evidence="3" id="KW-1185">Reference proteome</keyword>
<dbReference type="InterPro" id="IPR036388">
    <property type="entry name" value="WH-like_DNA-bd_sf"/>
</dbReference>
<dbReference type="InterPro" id="IPR041657">
    <property type="entry name" value="HTH_17"/>
</dbReference>
<dbReference type="KEGG" id="pcor:KS4_02400"/>
<dbReference type="InterPro" id="IPR009061">
    <property type="entry name" value="DNA-bd_dom_put_sf"/>
</dbReference>
<evidence type="ECO:0000259" key="1">
    <source>
        <dbReference type="Pfam" id="PF12728"/>
    </source>
</evidence>
<accession>A0A517YPS1</accession>
<reference evidence="2 3" key="1">
    <citation type="submission" date="2019-02" db="EMBL/GenBank/DDBJ databases">
        <title>Deep-cultivation of Planctomycetes and their phenomic and genomic characterization uncovers novel biology.</title>
        <authorList>
            <person name="Wiegand S."/>
            <person name="Jogler M."/>
            <person name="Boedeker C."/>
            <person name="Pinto D."/>
            <person name="Vollmers J."/>
            <person name="Rivas-Marin E."/>
            <person name="Kohn T."/>
            <person name="Peeters S.H."/>
            <person name="Heuer A."/>
            <person name="Rast P."/>
            <person name="Oberbeckmann S."/>
            <person name="Bunk B."/>
            <person name="Jeske O."/>
            <person name="Meyerdierks A."/>
            <person name="Storesund J.E."/>
            <person name="Kallscheuer N."/>
            <person name="Luecker S."/>
            <person name="Lage O.M."/>
            <person name="Pohl T."/>
            <person name="Merkel B.J."/>
            <person name="Hornburger P."/>
            <person name="Mueller R.-W."/>
            <person name="Bruemmer F."/>
            <person name="Labrenz M."/>
            <person name="Spormann A.M."/>
            <person name="Op den Camp H."/>
            <person name="Overmann J."/>
            <person name="Amann R."/>
            <person name="Jetten M.S.M."/>
            <person name="Mascher T."/>
            <person name="Medema M.H."/>
            <person name="Devos D.P."/>
            <person name="Kaster A.-K."/>
            <person name="Ovreas L."/>
            <person name="Rohde M."/>
            <person name="Galperin M.Y."/>
            <person name="Jogler C."/>
        </authorList>
    </citation>
    <scope>NUCLEOTIDE SEQUENCE [LARGE SCALE GENOMIC DNA]</scope>
    <source>
        <strain evidence="2 3">KS4</strain>
    </source>
</reference>
<dbReference type="SUPFAM" id="SSF46955">
    <property type="entry name" value="Putative DNA-binding domain"/>
    <property type="match status" value="1"/>
</dbReference>
<protein>
    <submittedName>
        <fullName evidence="2">Helix-turn-helix domain protein</fullName>
    </submittedName>
</protein>
<dbReference type="RefSeq" id="WP_145073399.1">
    <property type="nucleotide sequence ID" value="NZ_CP036425.1"/>
</dbReference>
<organism evidence="2 3">
    <name type="scientific">Poriferisphaera corsica</name>
    <dbReference type="NCBI Taxonomy" id="2528020"/>
    <lineage>
        <taxon>Bacteria</taxon>
        <taxon>Pseudomonadati</taxon>
        <taxon>Planctomycetota</taxon>
        <taxon>Phycisphaerae</taxon>
        <taxon>Phycisphaerales</taxon>
        <taxon>Phycisphaeraceae</taxon>
        <taxon>Poriferisphaera</taxon>
    </lineage>
</organism>
<name>A0A517YPS1_9BACT</name>